<dbReference type="AlphaFoldDB" id="A0A4U8UIJ6"/>
<sequence length="90" mass="10255">MAMVDGRWTTFSASGVIAAFERLKETVNMINLKQLTISLQADLLVAYLGFVGNGRRSVLRHLRVVNIFIEKSTRNLSRMELVKSAWEQRT</sequence>
<evidence type="ECO:0000313" key="1">
    <source>
        <dbReference type="EMBL" id="TMS32536.1"/>
    </source>
</evidence>
<evidence type="ECO:0000313" key="2">
    <source>
        <dbReference type="Proteomes" id="UP000298663"/>
    </source>
</evidence>
<keyword evidence="2" id="KW-1185">Reference proteome</keyword>
<reference evidence="1 2" key="2">
    <citation type="journal article" date="2019" name="G3 (Bethesda)">
        <title>Hybrid Assembly of the Genome of the Entomopathogenic Nematode Steinernema carpocapsae Identifies the X-Chromosome.</title>
        <authorList>
            <person name="Serra L."/>
            <person name="Macchietto M."/>
            <person name="Macias-Munoz A."/>
            <person name="McGill C.J."/>
            <person name="Rodriguez I.M."/>
            <person name="Rodriguez B."/>
            <person name="Murad R."/>
            <person name="Mortazavi A."/>
        </authorList>
    </citation>
    <scope>NUCLEOTIDE SEQUENCE [LARGE SCALE GENOMIC DNA]</scope>
    <source>
        <strain evidence="1 2">ALL</strain>
    </source>
</reference>
<organism evidence="1 2">
    <name type="scientific">Steinernema carpocapsae</name>
    <name type="common">Entomopathogenic nematode</name>
    <dbReference type="NCBI Taxonomy" id="34508"/>
    <lineage>
        <taxon>Eukaryota</taxon>
        <taxon>Metazoa</taxon>
        <taxon>Ecdysozoa</taxon>
        <taxon>Nematoda</taxon>
        <taxon>Chromadorea</taxon>
        <taxon>Rhabditida</taxon>
        <taxon>Tylenchina</taxon>
        <taxon>Panagrolaimomorpha</taxon>
        <taxon>Strongyloidoidea</taxon>
        <taxon>Steinernematidae</taxon>
        <taxon>Steinernema</taxon>
    </lineage>
</organism>
<name>A0A4U8UIJ6_STECR</name>
<protein>
    <submittedName>
        <fullName evidence="1">Uncharacterized protein</fullName>
    </submittedName>
</protein>
<comment type="caution">
    <text evidence="1">The sequence shown here is derived from an EMBL/GenBank/DDBJ whole genome shotgun (WGS) entry which is preliminary data.</text>
</comment>
<reference evidence="1 2" key="1">
    <citation type="journal article" date="2015" name="Genome Biol.">
        <title>Comparative genomics of Steinernema reveals deeply conserved gene regulatory networks.</title>
        <authorList>
            <person name="Dillman A.R."/>
            <person name="Macchietto M."/>
            <person name="Porter C.F."/>
            <person name="Rogers A."/>
            <person name="Williams B."/>
            <person name="Antoshechkin I."/>
            <person name="Lee M.M."/>
            <person name="Goodwin Z."/>
            <person name="Lu X."/>
            <person name="Lewis E.E."/>
            <person name="Goodrich-Blair H."/>
            <person name="Stock S.P."/>
            <person name="Adams B.J."/>
            <person name="Sternberg P.W."/>
            <person name="Mortazavi A."/>
        </authorList>
    </citation>
    <scope>NUCLEOTIDE SEQUENCE [LARGE SCALE GENOMIC DNA]</scope>
    <source>
        <strain evidence="1 2">ALL</strain>
    </source>
</reference>
<proteinExistence type="predicted"/>
<gene>
    <name evidence="1" type="ORF">L596_000363</name>
</gene>
<dbReference type="EMBL" id="AZBU02000001">
    <property type="protein sequence ID" value="TMS32536.1"/>
    <property type="molecule type" value="Genomic_DNA"/>
</dbReference>
<dbReference type="Proteomes" id="UP000298663">
    <property type="component" value="Unassembled WGS sequence"/>
</dbReference>
<accession>A0A4U8UIJ6</accession>